<proteinExistence type="predicted"/>
<dbReference type="RefSeq" id="WP_345314421.1">
    <property type="nucleotide sequence ID" value="NZ_BAABIE010000025.1"/>
</dbReference>
<accession>A0ABP8ZL91</accession>
<sequence>MFVDFSASGGWLPHLLVDPFVVFPGTEDAQIVDGGLQQALDRLAGEAAEYDAADDKRGWAGALTDFAGVAVQLGLYDVAERSLTAVLTEADFTRLDDDVVAEARMTLANLYCATGHGEVAEKDLRAHLGRYPDESFQAATFRESLGVLYAESQREHLAIPELRAAIRIYQKLGESVRLLEAQASLAWVLLATGDDAVGSELLFAVRAQFVQMRRPERVAACDYNWANFLVNQGRFDEADEYFAAAATGLTAAGMHHQLANLQWNRVRRLKAEAQRWDGIDRDLQRELRRDAADTAISALIAGEYERLQFDDVGRRINWMRHLSDRTTGQVPGSGVTGF</sequence>
<evidence type="ECO:0000313" key="2">
    <source>
        <dbReference type="Proteomes" id="UP001500822"/>
    </source>
</evidence>
<dbReference type="SUPFAM" id="SSF48452">
    <property type="entry name" value="TPR-like"/>
    <property type="match status" value="1"/>
</dbReference>
<protein>
    <recommendedName>
        <fullName evidence="3">Tetratricopeptide repeat protein</fullName>
    </recommendedName>
</protein>
<evidence type="ECO:0000313" key="1">
    <source>
        <dbReference type="EMBL" id="GAA4758704.1"/>
    </source>
</evidence>
<dbReference type="Proteomes" id="UP001500822">
    <property type="component" value="Unassembled WGS sequence"/>
</dbReference>
<name>A0ABP8ZL91_9ACTN</name>
<dbReference type="InterPro" id="IPR011990">
    <property type="entry name" value="TPR-like_helical_dom_sf"/>
</dbReference>
<keyword evidence="2" id="KW-1185">Reference proteome</keyword>
<evidence type="ECO:0008006" key="3">
    <source>
        <dbReference type="Google" id="ProtNLM"/>
    </source>
</evidence>
<comment type="caution">
    <text evidence="1">The sequence shown here is derived from an EMBL/GenBank/DDBJ whole genome shotgun (WGS) entry which is preliminary data.</text>
</comment>
<gene>
    <name evidence="1" type="ORF">GCM10023217_33990</name>
</gene>
<reference evidence="2" key="1">
    <citation type="journal article" date="2019" name="Int. J. Syst. Evol. Microbiol.">
        <title>The Global Catalogue of Microorganisms (GCM) 10K type strain sequencing project: providing services to taxonomists for standard genome sequencing and annotation.</title>
        <authorList>
            <consortium name="The Broad Institute Genomics Platform"/>
            <consortium name="The Broad Institute Genome Sequencing Center for Infectious Disease"/>
            <person name="Wu L."/>
            <person name="Ma J."/>
        </authorList>
    </citation>
    <scope>NUCLEOTIDE SEQUENCE [LARGE SCALE GENOMIC DNA]</scope>
    <source>
        <strain evidence="2">JCM 18077</strain>
    </source>
</reference>
<dbReference type="Gene3D" id="1.25.40.10">
    <property type="entry name" value="Tetratricopeptide repeat domain"/>
    <property type="match status" value="1"/>
</dbReference>
<dbReference type="EMBL" id="BAABIE010000025">
    <property type="protein sequence ID" value="GAA4758704.1"/>
    <property type="molecule type" value="Genomic_DNA"/>
</dbReference>
<organism evidence="1 2">
    <name type="scientific">Gordonia alkaliphila</name>
    <dbReference type="NCBI Taxonomy" id="1053547"/>
    <lineage>
        <taxon>Bacteria</taxon>
        <taxon>Bacillati</taxon>
        <taxon>Actinomycetota</taxon>
        <taxon>Actinomycetes</taxon>
        <taxon>Mycobacteriales</taxon>
        <taxon>Gordoniaceae</taxon>
        <taxon>Gordonia</taxon>
    </lineage>
</organism>